<dbReference type="InterPro" id="IPR015020">
    <property type="entry name" value="Rv2525c-like_Glyco_Hydro-like"/>
</dbReference>
<protein>
    <recommendedName>
        <fullName evidence="2">Rv2525c-like glycoside hydrolase-like domain-containing protein</fullName>
    </recommendedName>
</protein>
<dbReference type="InterPro" id="IPR017853">
    <property type="entry name" value="GH"/>
</dbReference>
<reference evidence="3 4" key="1">
    <citation type="submission" date="2018-03" db="EMBL/GenBank/DDBJ databases">
        <title>Bioinformatic expansion and discovery of thiopeptide antibiotics.</title>
        <authorList>
            <person name="Schwalen C.J."/>
            <person name="Hudson G.A."/>
            <person name="Mitchell D.A."/>
        </authorList>
    </citation>
    <scope>NUCLEOTIDE SEQUENCE [LARGE SCALE GENOMIC DNA]</scope>
    <source>
        <strain evidence="3 4">ATCC 21389</strain>
    </source>
</reference>
<dbReference type="Gene3D" id="3.20.20.80">
    <property type="entry name" value="Glycosidases"/>
    <property type="match status" value="1"/>
</dbReference>
<dbReference type="SUPFAM" id="SSF51445">
    <property type="entry name" value="(Trans)glycosidases"/>
    <property type="match status" value="1"/>
</dbReference>
<dbReference type="EMBL" id="PYBW01000039">
    <property type="protein sequence ID" value="PYC80500.1"/>
    <property type="molecule type" value="Genomic_DNA"/>
</dbReference>
<sequence>MVRYLRSTAISASALVLLLATDAAGGAGPAPVIAPAPVAAVLPGAAPAAAPPPLVRALPPTVLPDQGRAKLAAEPQTVFTGSGFDACSAPSLDAMRAWRGASPYGAIGIYTSGRQRACAQTRLTRDWVRQVRALGWRLLPTHVGRQAPCFAGDHKPDRIDPAKAVQQGREEAAEAVRAARALGLGPGSPLYLDIEAYKPGDPGCAKAVIDFTVGWTQALHGAGYFAGYYSSLDSGVADLVAAARAGAGPLPDAVWYARWDGKPATDALPATLWTEHRRAHQHVGDRQEKYAGLQLTIDADQLDTLVAR</sequence>
<evidence type="ECO:0000313" key="3">
    <source>
        <dbReference type="EMBL" id="PYC80500.1"/>
    </source>
</evidence>
<keyword evidence="4" id="KW-1185">Reference proteome</keyword>
<organism evidence="3 4">
    <name type="scientific">Streptomyces tateyamensis</name>
    <dbReference type="NCBI Taxonomy" id="565073"/>
    <lineage>
        <taxon>Bacteria</taxon>
        <taxon>Bacillati</taxon>
        <taxon>Actinomycetota</taxon>
        <taxon>Actinomycetes</taxon>
        <taxon>Kitasatosporales</taxon>
        <taxon>Streptomycetaceae</taxon>
        <taxon>Streptomyces</taxon>
    </lineage>
</organism>
<feature type="domain" description="Rv2525c-like glycoside hydrolase-like" evidence="2">
    <location>
        <begin position="97"/>
        <end position="301"/>
    </location>
</feature>
<accession>A0A2V4NAU0</accession>
<evidence type="ECO:0000313" key="4">
    <source>
        <dbReference type="Proteomes" id="UP000248039"/>
    </source>
</evidence>
<name>A0A2V4NAU0_9ACTN</name>
<feature type="signal peptide" evidence="1">
    <location>
        <begin position="1"/>
        <end position="26"/>
    </location>
</feature>
<keyword evidence="1" id="KW-0732">Signal</keyword>
<proteinExistence type="predicted"/>
<dbReference type="OrthoDB" id="5171321at2"/>
<evidence type="ECO:0000259" key="2">
    <source>
        <dbReference type="Pfam" id="PF08924"/>
    </source>
</evidence>
<dbReference type="Pfam" id="PF08924">
    <property type="entry name" value="Rv2525c_GlyHyd-like"/>
    <property type="match status" value="1"/>
</dbReference>
<dbReference type="RefSeq" id="WP_110668794.1">
    <property type="nucleotide sequence ID" value="NZ_PYBW01000039.1"/>
</dbReference>
<dbReference type="Proteomes" id="UP000248039">
    <property type="component" value="Unassembled WGS sequence"/>
</dbReference>
<feature type="chain" id="PRO_5016173011" description="Rv2525c-like glycoside hydrolase-like domain-containing protein" evidence="1">
    <location>
        <begin position="27"/>
        <end position="308"/>
    </location>
</feature>
<comment type="caution">
    <text evidence="3">The sequence shown here is derived from an EMBL/GenBank/DDBJ whole genome shotgun (WGS) entry which is preliminary data.</text>
</comment>
<gene>
    <name evidence="3" type="ORF">C7C46_12415</name>
</gene>
<dbReference type="AlphaFoldDB" id="A0A2V4NAU0"/>
<evidence type="ECO:0000256" key="1">
    <source>
        <dbReference type="SAM" id="SignalP"/>
    </source>
</evidence>